<dbReference type="GO" id="GO:0006883">
    <property type="term" value="P:intracellular sodium ion homeostasis"/>
    <property type="evidence" value="ECO:0007669"/>
    <property type="project" value="TreeGrafter"/>
</dbReference>
<evidence type="ECO:0000256" key="9">
    <source>
        <dbReference type="ARBA" id="ARBA00022967"/>
    </source>
</evidence>
<dbReference type="PROSITE" id="PS00154">
    <property type="entry name" value="ATPASE_E1_E2"/>
    <property type="match status" value="1"/>
</dbReference>
<dbReference type="GO" id="GO:0030007">
    <property type="term" value="P:intracellular potassium ion homeostasis"/>
    <property type="evidence" value="ECO:0007669"/>
    <property type="project" value="TreeGrafter"/>
</dbReference>
<dbReference type="Gene3D" id="1.20.1110.10">
    <property type="entry name" value="Calcium-transporting ATPase, transmembrane domain"/>
    <property type="match status" value="1"/>
</dbReference>
<dbReference type="SUPFAM" id="SSF81660">
    <property type="entry name" value="Metal cation-transporting ATPase, ATP-binding domain N"/>
    <property type="match status" value="1"/>
</dbReference>
<dbReference type="Gene3D" id="2.70.150.10">
    <property type="entry name" value="Calcium-transporting ATPase, cytoplasmic transduction domain A"/>
    <property type="match status" value="1"/>
</dbReference>
<dbReference type="GO" id="GO:1990573">
    <property type="term" value="P:potassium ion import across plasma membrane"/>
    <property type="evidence" value="ECO:0007669"/>
    <property type="project" value="TreeGrafter"/>
</dbReference>
<feature type="transmembrane region" description="Helical" evidence="12">
    <location>
        <begin position="86"/>
        <end position="106"/>
    </location>
</feature>
<dbReference type="PRINTS" id="PR00120">
    <property type="entry name" value="HATPASE"/>
</dbReference>
<keyword evidence="7" id="KW-0067">ATP-binding</keyword>
<feature type="transmembrane region" description="Helical" evidence="12">
    <location>
        <begin position="61"/>
        <end position="80"/>
    </location>
</feature>
<dbReference type="InterPro" id="IPR006068">
    <property type="entry name" value="ATPase_P-typ_cation-transptr_C"/>
</dbReference>
<evidence type="ECO:0000256" key="3">
    <source>
        <dbReference type="ARBA" id="ARBA00022475"/>
    </source>
</evidence>
<dbReference type="AlphaFoldDB" id="A0A660HN69"/>
<sequence>MDKLFIQSSLELLEKELKTNFKEGLTQKKVDQKILENGLNKLKESPKKCFWKKFFYQFDDYFVYILLTICLITFLIGIIENTKEELVESFLILIIILSNAFLGVFYEHSKENSLFLINKNTKPYAKILRDKELKLIFKEEIVVGDIIYLEMGDVVPADLRLIKTNDLKVNEAILTGETLPVIKNSCIISNKFILNNSPNLVFMDTNIVSGNAHGVVIETGVNTQIGKITQLISVQKKEKTPLEKNIQQLSKILSFIICIFVIINFILNLSKNFILQGQIDFSAIKKIILSSMILAVAVIPEGLLAIITIILASGIKKLIKKNAIVKNLKTLETLGAINIICTDKTGTLTRNKMTINKLYLNYEKIKINTSLISDLNITRLVTYGVLCNNNYFTSEKVNYSNKEIFVFDSVDQSFIDLGNLLKLNIQQLVREHQKIKEFPFDSTKKFMVTVHQKGNDKFLIIKGAVEVLFNLSHCIQYKNEIVVKNKKNIKKIKTDLDLMSSEGYKVLGIAYASMNSYDYDLSNSNLEKILNEIKYKIIFLGAFGIEDPIRSEILPTIQECQKAFIKIIMITGDHLKTAVKVASDLKIFDPLRDLAIDGESLELLKEEEFNIKLSSIKVYARTTPEQKLKIIQSWQKKGKIVGMIGDGVNDAPSIKKADIGISMGITGTDIAKNASDIILTNDNFDTIKNAIQEGRNIFDNIKKSVMFLLSCNIGEIILILLNTLLGHLFFDKNFIILNTLQILWINLVTDSLVAISLGLEHPETDIMQRKPRLIQNSLLNKKIIKKIFSEGIMISFLSFLAAFIGYQMHKNNQPSQYGQTYAFMVLSLSQLIHVFNFRSFNKSIFSLKPNFYLRICFIISFLLQMTILIIPFLRSNFQISSFLYYKDIIIIFLFSMMPLIIIELKKKIINKLK</sequence>
<keyword evidence="6" id="KW-0547">Nucleotide-binding</keyword>
<evidence type="ECO:0000256" key="2">
    <source>
        <dbReference type="ARBA" id="ARBA00005675"/>
    </source>
</evidence>
<dbReference type="InterPro" id="IPR008250">
    <property type="entry name" value="ATPase_P-typ_transduc_dom_A_sf"/>
</dbReference>
<evidence type="ECO:0000256" key="7">
    <source>
        <dbReference type="ARBA" id="ARBA00022840"/>
    </source>
</evidence>
<feature type="transmembrane region" description="Helical" evidence="12">
    <location>
        <begin position="249"/>
        <end position="267"/>
    </location>
</feature>
<evidence type="ECO:0000256" key="5">
    <source>
        <dbReference type="ARBA" id="ARBA00022692"/>
    </source>
</evidence>
<dbReference type="OrthoDB" id="9813266at2"/>
<comment type="similarity">
    <text evidence="2">Belongs to the cation transport ATPase (P-type) (TC 3.A.3) family. Type IIA subfamily.</text>
</comment>
<evidence type="ECO:0000256" key="10">
    <source>
        <dbReference type="ARBA" id="ARBA00022989"/>
    </source>
</evidence>
<dbReference type="GO" id="GO:0005524">
    <property type="term" value="F:ATP binding"/>
    <property type="evidence" value="ECO:0007669"/>
    <property type="project" value="UniProtKB-KW"/>
</dbReference>
<protein>
    <recommendedName>
        <fullName evidence="13">Cation-transporting P-type ATPase N-terminal domain-containing protein</fullName>
    </recommendedName>
</protein>
<dbReference type="GO" id="GO:0016887">
    <property type="term" value="F:ATP hydrolysis activity"/>
    <property type="evidence" value="ECO:0007669"/>
    <property type="project" value="InterPro"/>
</dbReference>
<accession>A0A660HN69</accession>
<evidence type="ECO:0000259" key="13">
    <source>
        <dbReference type="SMART" id="SM00831"/>
    </source>
</evidence>
<evidence type="ECO:0000256" key="6">
    <source>
        <dbReference type="ARBA" id="ARBA00022741"/>
    </source>
</evidence>
<gene>
    <name evidence="14" type="ORF">CWO85_02920</name>
</gene>
<reference evidence="14 15" key="1">
    <citation type="journal article" date="2018" name="BMC Genomics">
        <title>Comparative genome analysis of jujube witches'-broom Phytoplasma, an obligate pathogen that causes jujube witches'-broom disease.</title>
        <authorList>
            <person name="Wang J."/>
            <person name="Song L."/>
            <person name="Jiao Q."/>
            <person name="Yang S."/>
            <person name="Gao R."/>
            <person name="Lu X."/>
            <person name="Zhou G."/>
        </authorList>
    </citation>
    <scope>NUCLEOTIDE SEQUENCE [LARGE SCALE GENOMIC DNA]</scope>
    <source>
        <strain evidence="14">Jwb-nky</strain>
    </source>
</reference>
<dbReference type="GO" id="GO:0005886">
    <property type="term" value="C:plasma membrane"/>
    <property type="evidence" value="ECO:0007669"/>
    <property type="project" value="UniProtKB-SubCell"/>
</dbReference>
<proteinExistence type="inferred from homology"/>
<keyword evidence="8" id="KW-0460">Magnesium</keyword>
<dbReference type="GO" id="GO:0036376">
    <property type="term" value="P:sodium ion export across plasma membrane"/>
    <property type="evidence" value="ECO:0007669"/>
    <property type="project" value="TreeGrafter"/>
</dbReference>
<dbReference type="KEGG" id="pzi:CWO85_02920"/>
<name>A0A660HN69_ZIZJU</name>
<evidence type="ECO:0000256" key="12">
    <source>
        <dbReference type="SAM" id="Phobius"/>
    </source>
</evidence>
<dbReference type="PRINTS" id="PR00119">
    <property type="entry name" value="CATATPASE"/>
</dbReference>
<dbReference type="Pfam" id="PF00689">
    <property type="entry name" value="Cation_ATPase_C"/>
    <property type="match status" value="1"/>
</dbReference>
<dbReference type="InterPro" id="IPR023299">
    <property type="entry name" value="ATPase_P-typ_cyto_dom_N"/>
</dbReference>
<dbReference type="InterPro" id="IPR018303">
    <property type="entry name" value="ATPase_P-typ_P_site"/>
</dbReference>
<dbReference type="InterPro" id="IPR059000">
    <property type="entry name" value="ATPase_P-type_domA"/>
</dbReference>
<evidence type="ECO:0000256" key="4">
    <source>
        <dbReference type="ARBA" id="ARBA00022553"/>
    </source>
</evidence>
<evidence type="ECO:0000313" key="14">
    <source>
        <dbReference type="EMBL" id="AYJ01432.1"/>
    </source>
</evidence>
<dbReference type="SFLD" id="SFLDG00002">
    <property type="entry name" value="C1.7:_P-type_atpase_like"/>
    <property type="match status" value="1"/>
</dbReference>
<dbReference type="SUPFAM" id="SSF56784">
    <property type="entry name" value="HAD-like"/>
    <property type="match status" value="1"/>
</dbReference>
<dbReference type="Pfam" id="PF00690">
    <property type="entry name" value="Cation_ATPase_N"/>
    <property type="match status" value="1"/>
</dbReference>
<dbReference type="InterPro" id="IPR023214">
    <property type="entry name" value="HAD_sf"/>
</dbReference>
<dbReference type="Proteomes" id="UP000272462">
    <property type="component" value="Chromosome"/>
</dbReference>
<feature type="transmembrane region" description="Helical" evidence="12">
    <location>
        <begin position="851"/>
        <end position="872"/>
    </location>
</feature>
<feature type="transmembrane region" description="Helical" evidence="12">
    <location>
        <begin position="884"/>
        <end position="904"/>
    </location>
</feature>
<dbReference type="Pfam" id="PF00122">
    <property type="entry name" value="E1-E2_ATPase"/>
    <property type="match status" value="1"/>
</dbReference>
<dbReference type="SUPFAM" id="SSF81665">
    <property type="entry name" value="Calcium ATPase, transmembrane domain M"/>
    <property type="match status" value="1"/>
</dbReference>
<dbReference type="GO" id="GO:1902600">
    <property type="term" value="P:proton transmembrane transport"/>
    <property type="evidence" value="ECO:0007669"/>
    <property type="project" value="TreeGrafter"/>
</dbReference>
<dbReference type="InterPro" id="IPR050510">
    <property type="entry name" value="Cation_transp_ATPase_P-type"/>
</dbReference>
<dbReference type="SUPFAM" id="SSF81653">
    <property type="entry name" value="Calcium ATPase, transduction domain A"/>
    <property type="match status" value="1"/>
</dbReference>
<feature type="domain" description="Cation-transporting P-type ATPase N-terminal" evidence="13">
    <location>
        <begin position="4"/>
        <end position="78"/>
    </location>
</feature>
<dbReference type="Pfam" id="PF13246">
    <property type="entry name" value="Cation_ATPase"/>
    <property type="match status" value="1"/>
</dbReference>
<dbReference type="SFLD" id="SFLDS00003">
    <property type="entry name" value="Haloacid_Dehalogenase"/>
    <property type="match status" value="1"/>
</dbReference>
<keyword evidence="9" id="KW-1278">Translocase</keyword>
<keyword evidence="11 12" id="KW-0472">Membrane</keyword>
<feature type="transmembrane region" description="Helical" evidence="12">
    <location>
        <begin position="287"/>
        <end position="312"/>
    </location>
</feature>
<dbReference type="InterPro" id="IPR036412">
    <property type="entry name" value="HAD-like_sf"/>
</dbReference>
<keyword evidence="10 12" id="KW-1133">Transmembrane helix</keyword>
<dbReference type="InterPro" id="IPR044492">
    <property type="entry name" value="P_typ_ATPase_HD_dom"/>
</dbReference>
<dbReference type="PANTHER" id="PTHR43294">
    <property type="entry name" value="SODIUM/POTASSIUM-TRANSPORTING ATPASE SUBUNIT ALPHA"/>
    <property type="match status" value="1"/>
</dbReference>
<dbReference type="FunFam" id="2.70.150.10:FF:000160">
    <property type="entry name" value="Sarcoplasmic/endoplasmic reticulum calcium ATPase 1"/>
    <property type="match status" value="1"/>
</dbReference>
<dbReference type="Gene3D" id="3.40.1110.10">
    <property type="entry name" value="Calcium-transporting ATPase, cytoplasmic domain N"/>
    <property type="match status" value="1"/>
</dbReference>
<dbReference type="EMBL" id="CP025121">
    <property type="protein sequence ID" value="AYJ01432.1"/>
    <property type="molecule type" value="Genomic_DNA"/>
</dbReference>
<keyword evidence="5 12" id="KW-0812">Transmembrane</keyword>
<comment type="subcellular location">
    <subcellularLocation>
        <location evidence="1">Cell membrane</location>
        <topology evidence="1">Multi-pass membrane protein</topology>
    </subcellularLocation>
</comment>
<feature type="transmembrane region" description="Helical" evidence="12">
    <location>
        <begin position="787"/>
        <end position="808"/>
    </location>
</feature>
<keyword evidence="4" id="KW-0597">Phosphoprotein</keyword>
<dbReference type="PANTHER" id="PTHR43294:SF21">
    <property type="entry name" value="CATION TRANSPORTING ATPASE"/>
    <property type="match status" value="1"/>
</dbReference>
<feature type="transmembrane region" description="Helical" evidence="12">
    <location>
        <begin position="705"/>
        <end position="730"/>
    </location>
</feature>
<dbReference type="SMART" id="SM00831">
    <property type="entry name" value="Cation_ATPase_N"/>
    <property type="match status" value="1"/>
</dbReference>
<evidence type="ECO:0000256" key="1">
    <source>
        <dbReference type="ARBA" id="ARBA00004651"/>
    </source>
</evidence>
<dbReference type="InterPro" id="IPR001757">
    <property type="entry name" value="P_typ_ATPase"/>
</dbReference>
<dbReference type="NCBIfam" id="TIGR01494">
    <property type="entry name" value="ATPase_P-type"/>
    <property type="match status" value="2"/>
</dbReference>
<dbReference type="RefSeq" id="WP_121464145.1">
    <property type="nucleotide sequence ID" value="NZ_CP025121.1"/>
</dbReference>
<organism evidence="14 15">
    <name type="scientific">Ziziphus jujuba witches'-broom phytoplasma</name>
    <dbReference type="NCBI Taxonomy" id="135727"/>
    <lineage>
        <taxon>Bacteria</taxon>
        <taxon>Bacillati</taxon>
        <taxon>Mycoplasmatota</taxon>
        <taxon>Mollicutes</taxon>
        <taxon>Acholeplasmatales</taxon>
        <taxon>Acholeplasmataceae</taxon>
        <taxon>Candidatus Phytoplasma</taxon>
        <taxon>16SrV (Elm yellows group)</taxon>
    </lineage>
</organism>
<evidence type="ECO:0000256" key="11">
    <source>
        <dbReference type="ARBA" id="ARBA00023136"/>
    </source>
</evidence>
<keyword evidence="15" id="KW-1185">Reference proteome</keyword>
<dbReference type="Gene3D" id="3.40.50.1000">
    <property type="entry name" value="HAD superfamily/HAD-like"/>
    <property type="match status" value="1"/>
</dbReference>
<feature type="transmembrane region" description="Helical" evidence="12">
    <location>
        <begin position="820"/>
        <end position="839"/>
    </location>
</feature>
<evidence type="ECO:0000256" key="8">
    <source>
        <dbReference type="ARBA" id="ARBA00022842"/>
    </source>
</evidence>
<dbReference type="SFLD" id="SFLDF00027">
    <property type="entry name" value="p-type_atpase"/>
    <property type="match status" value="1"/>
</dbReference>
<dbReference type="InterPro" id="IPR004014">
    <property type="entry name" value="ATPase_P-typ_cation-transptr_N"/>
</dbReference>
<feature type="transmembrane region" description="Helical" evidence="12">
    <location>
        <begin position="742"/>
        <end position="759"/>
    </location>
</feature>
<keyword evidence="3" id="KW-1003">Cell membrane</keyword>
<evidence type="ECO:0000313" key="15">
    <source>
        <dbReference type="Proteomes" id="UP000272462"/>
    </source>
</evidence>
<dbReference type="GO" id="GO:0005391">
    <property type="term" value="F:P-type sodium:potassium-exchanging transporter activity"/>
    <property type="evidence" value="ECO:0007669"/>
    <property type="project" value="TreeGrafter"/>
</dbReference>
<dbReference type="InterPro" id="IPR023298">
    <property type="entry name" value="ATPase_P-typ_TM_dom_sf"/>
</dbReference>